<dbReference type="EMBL" id="JAVRJZ010000012">
    <property type="protein sequence ID" value="KAK2715954.1"/>
    <property type="molecule type" value="Genomic_DNA"/>
</dbReference>
<accession>A0AA88HTK5</accession>
<evidence type="ECO:0000259" key="1">
    <source>
        <dbReference type="PROSITE" id="PS50878"/>
    </source>
</evidence>
<evidence type="ECO:0000313" key="3">
    <source>
        <dbReference type="Proteomes" id="UP001187531"/>
    </source>
</evidence>
<comment type="caution">
    <text evidence="2">The sequence shown here is derived from an EMBL/GenBank/DDBJ whole genome shotgun (WGS) entry which is preliminary data.</text>
</comment>
<dbReference type="GO" id="GO:0071897">
    <property type="term" value="P:DNA biosynthetic process"/>
    <property type="evidence" value="ECO:0007669"/>
    <property type="project" value="UniProtKB-ARBA"/>
</dbReference>
<dbReference type="AlphaFoldDB" id="A0AA88HTK5"/>
<dbReference type="InterPro" id="IPR000477">
    <property type="entry name" value="RT_dom"/>
</dbReference>
<dbReference type="SUPFAM" id="SSF56672">
    <property type="entry name" value="DNA/RNA polymerases"/>
    <property type="match status" value="1"/>
</dbReference>
<name>A0AA88HTK5_ARTSF</name>
<dbReference type="Proteomes" id="UP001187531">
    <property type="component" value="Unassembled WGS sequence"/>
</dbReference>
<reference evidence="2" key="1">
    <citation type="submission" date="2023-07" db="EMBL/GenBank/DDBJ databases">
        <title>Chromosome-level genome assembly of Artemia franciscana.</title>
        <authorList>
            <person name="Jo E."/>
        </authorList>
    </citation>
    <scope>NUCLEOTIDE SEQUENCE</scope>
    <source>
        <tissue evidence="2">Whole body</tissue>
    </source>
</reference>
<feature type="domain" description="Reverse transcriptase" evidence="1">
    <location>
        <begin position="1"/>
        <end position="278"/>
    </location>
</feature>
<protein>
    <recommendedName>
        <fullName evidence="1">Reverse transcriptase domain-containing protein</fullName>
    </recommendedName>
</protein>
<keyword evidence="3" id="KW-1185">Reference proteome</keyword>
<dbReference type="PANTHER" id="PTHR47027:SF20">
    <property type="entry name" value="REVERSE TRANSCRIPTASE-LIKE PROTEIN WITH RNA-DIRECTED DNA POLYMERASE DOMAIN"/>
    <property type="match status" value="1"/>
</dbReference>
<dbReference type="Pfam" id="PF00078">
    <property type="entry name" value="RVT_1"/>
    <property type="match status" value="1"/>
</dbReference>
<dbReference type="InterPro" id="IPR043502">
    <property type="entry name" value="DNA/RNA_pol_sf"/>
</dbReference>
<dbReference type="PROSITE" id="PS50878">
    <property type="entry name" value="RT_POL"/>
    <property type="match status" value="1"/>
</dbReference>
<dbReference type="PANTHER" id="PTHR47027">
    <property type="entry name" value="REVERSE TRANSCRIPTASE DOMAIN-CONTAINING PROTEIN"/>
    <property type="match status" value="1"/>
</dbReference>
<evidence type="ECO:0000313" key="2">
    <source>
        <dbReference type="EMBL" id="KAK2715954.1"/>
    </source>
</evidence>
<proteinExistence type="predicted"/>
<gene>
    <name evidence="2" type="ORF">QYM36_010500</name>
</gene>
<sequence length="278" mass="31275">MAWFSGVSLSFVGSYKYLGITVAPTLSDELHVKTLSQLTALRRTVYLFYNLCLLIVRNLFGFFYNNSLRWLLNLPLNCSAPGMFVGGVLPSFPELRRKSSLSIQIRILAPDNPLILVLSELLFRLSLKLWLPVFACFVDAKVDFDRVNLEKLLDKIHTKGVDRRFIATLQYWFEVQRFKIKWSGYFSESFPVLNGVRQGGVLSPLLYSLYVDDLNLRLAQTGVGCFICGVCFNNLSYADDLAILAPTVAALNHLLSVCDEFASANDIVFNTAKTQCLG</sequence>
<organism evidence="2 3">
    <name type="scientific">Artemia franciscana</name>
    <name type="common">Brine shrimp</name>
    <name type="synonym">Artemia sanfranciscana</name>
    <dbReference type="NCBI Taxonomy" id="6661"/>
    <lineage>
        <taxon>Eukaryota</taxon>
        <taxon>Metazoa</taxon>
        <taxon>Ecdysozoa</taxon>
        <taxon>Arthropoda</taxon>
        <taxon>Crustacea</taxon>
        <taxon>Branchiopoda</taxon>
        <taxon>Anostraca</taxon>
        <taxon>Artemiidae</taxon>
        <taxon>Artemia</taxon>
    </lineage>
</organism>